<dbReference type="SUPFAM" id="SSF53187">
    <property type="entry name" value="Zn-dependent exopeptidases"/>
    <property type="match status" value="1"/>
</dbReference>
<keyword evidence="1" id="KW-0479">Metal-binding</keyword>
<evidence type="ECO:0000313" key="4">
    <source>
        <dbReference type="EMBL" id="MBM7618479.1"/>
    </source>
</evidence>
<name>A0ABS2NUZ2_9BACI</name>
<evidence type="ECO:0000256" key="2">
    <source>
        <dbReference type="ARBA" id="ARBA00022801"/>
    </source>
</evidence>
<comment type="caution">
    <text evidence="4">The sequence shown here is derived from an EMBL/GenBank/DDBJ whole genome shotgun (WGS) entry which is preliminary data.</text>
</comment>
<dbReference type="RefSeq" id="WP_204412766.1">
    <property type="nucleotide sequence ID" value="NZ_JAFBED010000001.1"/>
</dbReference>
<dbReference type="EMBL" id="JAFBED010000001">
    <property type="protein sequence ID" value="MBM7618479.1"/>
    <property type="molecule type" value="Genomic_DNA"/>
</dbReference>
<gene>
    <name evidence="4" type="ORF">JOC95_000321</name>
</gene>
<dbReference type="Gene3D" id="3.30.70.360">
    <property type="match status" value="1"/>
</dbReference>
<feature type="domain" description="Peptidase M20 dimerisation" evidence="3">
    <location>
        <begin position="178"/>
        <end position="277"/>
    </location>
</feature>
<dbReference type="PANTHER" id="PTHR43808">
    <property type="entry name" value="ACETYLORNITHINE DEACETYLASE"/>
    <property type="match status" value="1"/>
</dbReference>
<evidence type="ECO:0000313" key="5">
    <source>
        <dbReference type="Proteomes" id="UP000737402"/>
    </source>
</evidence>
<evidence type="ECO:0000259" key="3">
    <source>
        <dbReference type="Pfam" id="PF07687"/>
    </source>
</evidence>
<dbReference type="PIRSF" id="PIRSF037238">
    <property type="entry name" value="Carboxypeptidase_G2"/>
    <property type="match status" value="1"/>
</dbReference>
<dbReference type="InterPro" id="IPR036264">
    <property type="entry name" value="Bact_exopeptidase_dim_dom"/>
</dbReference>
<organism evidence="4 5">
    <name type="scientific">Sutcliffiella tianshenii</name>
    <dbReference type="NCBI Taxonomy" id="1463404"/>
    <lineage>
        <taxon>Bacteria</taxon>
        <taxon>Bacillati</taxon>
        <taxon>Bacillota</taxon>
        <taxon>Bacilli</taxon>
        <taxon>Bacillales</taxon>
        <taxon>Bacillaceae</taxon>
        <taxon>Sutcliffiella</taxon>
    </lineage>
</organism>
<dbReference type="Gene3D" id="3.40.630.10">
    <property type="entry name" value="Zn peptidases"/>
    <property type="match status" value="1"/>
</dbReference>
<keyword evidence="2 4" id="KW-0378">Hydrolase</keyword>
<keyword evidence="5" id="KW-1185">Reference proteome</keyword>
<dbReference type="InterPro" id="IPR017150">
    <property type="entry name" value="Pept_M20_glutamate_carboxypep"/>
</dbReference>
<dbReference type="InterPro" id="IPR002933">
    <property type="entry name" value="Peptidase_M20"/>
</dbReference>
<protein>
    <submittedName>
        <fullName evidence="4">Glutamate carboxypeptidase</fullName>
        <ecNumber evidence="4">3.4.17.11</ecNumber>
    </submittedName>
</protein>
<dbReference type="InterPro" id="IPR011650">
    <property type="entry name" value="Peptidase_M20_dimer"/>
</dbReference>
<dbReference type="Proteomes" id="UP000737402">
    <property type="component" value="Unassembled WGS sequence"/>
</dbReference>
<dbReference type="Pfam" id="PF01546">
    <property type="entry name" value="Peptidase_M20"/>
    <property type="match status" value="1"/>
</dbReference>
<sequence>METYLQQSQAEMLQLIEKLVNIDSGTYVKEGIDRVGAILREEYEKLGFTVEVREEEKYGNNLIVQHRNAIDPKIILVAHMDTVFPLGTAAERPFRIEGDRAYGPGVVDMKSSQVELLYAIKALQQSGSESYKNMLIILNSDEEVGSPTSRPLIEEKSQGKEYALIMEPARKDGSLVSARRGGGTYTVIVKGKAAHSGIEPQKGRSAIEELAHKVIQLNALSDYDKGISVNVGLIEGGSSINTIPPIATAHVDIRISEMHQAKYLEEKIKEICATTDVSGTQIILKGSISRPPMEKNKQTESLLHLIEEVGKEIGLQVFDTATGGGSDASFTSATGVATVDGLGPVGGNAHSEDEYLEIKTLPERTLLLAKTIDRLSK</sequence>
<reference evidence="4 5" key="1">
    <citation type="submission" date="2021-01" db="EMBL/GenBank/DDBJ databases">
        <title>Genomic Encyclopedia of Type Strains, Phase IV (KMG-IV): sequencing the most valuable type-strain genomes for metagenomic binning, comparative biology and taxonomic classification.</title>
        <authorList>
            <person name="Goeker M."/>
        </authorList>
    </citation>
    <scope>NUCLEOTIDE SEQUENCE [LARGE SCALE GENOMIC DNA]</scope>
    <source>
        <strain evidence="4 5">DSM 25879</strain>
    </source>
</reference>
<dbReference type="GO" id="GO:0004180">
    <property type="term" value="F:carboxypeptidase activity"/>
    <property type="evidence" value="ECO:0007669"/>
    <property type="project" value="UniProtKB-KW"/>
</dbReference>
<dbReference type="PANTHER" id="PTHR43808:SF9">
    <property type="entry name" value="BLL0789 PROTEIN"/>
    <property type="match status" value="1"/>
</dbReference>
<dbReference type="CDD" id="cd03885">
    <property type="entry name" value="M20_CPDG2"/>
    <property type="match status" value="1"/>
</dbReference>
<keyword evidence="4" id="KW-0645">Protease</keyword>
<dbReference type="InterPro" id="IPR050072">
    <property type="entry name" value="Peptidase_M20A"/>
</dbReference>
<dbReference type="Pfam" id="PF07687">
    <property type="entry name" value="M20_dimer"/>
    <property type="match status" value="1"/>
</dbReference>
<evidence type="ECO:0000256" key="1">
    <source>
        <dbReference type="ARBA" id="ARBA00022723"/>
    </source>
</evidence>
<dbReference type="SUPFAM" id="SSF55031">
    <property type="entry name" value="Bacterial exopeptidase dimerisation domain"/>
    <property type="match status" value="1"/>
</dbReference>
<dbReference type="EC" id="3.4.17.11" evidence="4"/>
<proteinExistence type="predicted"/>
<keyword evidence="4" id="KW-0121">Carboxypeptidase</keyword>
<accession>A0ABS2NUZ2</accession>